<dbReference type="CDD" id="cd13578">
    <property type="entry name" value="PBP2_Bug27"/>
    <property type="match status" value="1"/>
</dbReference>
<dbReference type="OrthoDB" id="8678477at2"/>
<proteinExistence type="inferred from homology"/>
<evidence type="ECO:0000313" key="4">
    <source>
        <dbReference type="Proteomes" id="UP000292939"/>
    </source>
</evidence>
<dbReference type="PANTHER" id="PTHR42928:SF5">
    <property type="entry name" value="BLR1237 PROTEIN"/>
    <property type="match status" value="1"/>
</dbReference>
<evidence type="ECO:0000256" key="2">
    <source>
        <dbReference type="SAM" id="SignalP"/>
    </source>
</evidence>
<dbReference type="PANTHER" id="PTHR42928">
    <property type="entry name" value="TRICARBOXYLATE-BINDING PROTEIN"/>
    <property type="match status" value="1"/>
</dbReference>
<reference evidence="3 4" key="1">
    <citation type="submission" date="2018-07" db="EMBL/GenBank/DDBJ databases">
        <title>Exploring interactions and the metabolic potential of the ultra-small soil bacteria Hylemonella gracilis.</title>
        <authorList>
            <person name="Tyc O."/>
            <person name="Kulkarni P."/>
            <person name="Gawehns F."/>
            <person name="Hundscheid M."/>
            <person name="Zweers H."/>
            <person name="Garbeva P."/>
        </authorList>
    </citation>
    <scope>NUCLEOTIDE SEQUENCE [LARGE SCALE GENOMIC DNA]</scope>
    <source>
        <strain evidence="3 4">NS1</strain>
    </source>
</reference>
<feature type="chain" id="PRO_5020365598" evidence="2">
    <location>
        <begin position="30"/>
        <end position="328"/>
    </location>
</feature>
<dbReference type="KEGG" id="hgr:DW355_01010"/>
<evidence type="ECO:0000256" key="1">
    <source>
        <dbReference type="ARBA" id="ARBA00006987"/>
    </source>
</evidence>
<protein>
    <submittedName>
        <fullName evidence="3">Tripartite tricarboxylate transporter substrate binding protein</fullName>
    </submittedName>
</protein>
<dbReference type="Proteomes" id="UP000292939">
    <property type="component" value="Chromosome"/>
</dbReference>
<dbReference type="AlphaFoldDB" id="A0A4P6UHR3"/>
<evidence type="ECO:0000313" key="3">
    <source>
        <dbReference type="EMBL" id="QBK03535.1"/>
    </source>
</evidence>
<organism evidence="3 4">
    <name type="scientific">Hylemonella gracilis</name>
    <dbReference type="NCBI Taxonomy" id="80880"/>
    <lineage>
        <taxon>Bacteria</taxon>
        <taxon>Pseudomonadati</taxon>
        <taxon>Pseudomonadota</taxon>
        <taxon>Betaproteobacteria</taxon>
        <taxon>Burkholderiales</taxon>
        <taxon>Comamonadaceae</taxon>
        <taxon>Hylemonella</taxon>
    </lineage>
</organism>
<sequence>MCMQLTSHRARLATLCVTSLLAFCGLAQAQTYPNKPITIVVPFAAGGATDILARVVGQHLGDELKQSVIVDNKPGAGGNVGGAFLVKSAPDGYTLYMGAVGTQTINPFLYKKMSFDPIKDMAAISRVANVPNLLVAHPDKPYKTVPELIAYAQAHPGKVNFGSSGSGTSVHLSGELFKSLARVDMTHVPYKGSGPAMSDLLGGQIDIMFDNMPSALPHVKAGKLVPLAVTTPKRAPELPDTPSIGEFVKGYEATSWFGLFAPAQTPPAVIQTVHTALGKVMARAEVKAKLAELGAEPVYETPRQFDTFITAEAIKWRRVVQESGASVD</sequence>
<dbReference type="PIRSF" id="PIRSF017082">
    <property type="entry name" value="YflP"/>
    <property type="match status" value="1"/>
</dbReference>
<dbReference type="Gene3D" id="3.40.190.150">
    <property type="entry name" value="Bordetella uptake gene, domain 1"/>
    <property type="match status" value="1"/>
</dbReference>
<gene>
    <name evidence="3" type="ORF">DW355_01010</name>
</gene>
<comment type="similarity">
    <text evidence="1">Belongs to the UPF0065 (bug) family.</text>
</comment>
<dbReference type="Gene3D" id="3.40.190.10">
    <property type="entry name" value="Periplasmic binding protein-like II"/>
    <property type="match status" value="1"/>
</dbReference>
<keyword evidence="2" id="KW-0732">Signal</keyword>
<name>A0A4P6UHR3_9BURK</name>
<dbReference type="Pfam" id="PF03401">
    <property type="entry name" value="TctC"/>
    <property type="match status" value="1"/>
</dbReference>
<dbReference type="EMBL" id="CP031395">
    <property type="protein sequence ID" value="QBK03535.1"/>
    <property type="molecule type" value="Genomic_DNA"/>
</dbReference>
<dbReference type="SUPFAM" id="SSF53850">
    <property type="entry name" value="Periplasmic binding protein-like II"/>
    <property type="match status" value="1"/>
</dbReference>
<accession>A0A4P6UHR3</accession>
<dbReference type="InterPro" id="IPR005064">
    <property type="entry name" value="BUG"/>
</dbReference>
<feature type="signal peptide" evidence="2">
    <location>
        <begin position="1"/>
        <end position="29"/>
    </location>
</feature>
<dbReference type="InterPro" id="IPR042100">
    <property type="entry name" value="Bug_dom1"/>
</dbReference>